<dbReference type="Proteomes" id="UP001210211">
    <property type="component" value="Unassembled WGS sequence"/>
</dbReference>
<organism evidence="11 12">
    <name type="scientific">Rhynchospora tenuis</name>
    <dbReference type="NCBI Taxonomy" id="198213"/>
    <lineage>
        <taxon>Eukaryota</taxon>
        <taxon>Viridiplantae</taxon>
        <taxon>Streptophyta</taxon>
        <taxon>Embryophyta</taxon>
        <taxon>Tracheophyta</taxon>
        <taxon>Spermatophyta</taxon>
        <taxon>Magnoliopsida</taxon>
        <taxon>Liliopsida</taxon>
        <taxon>Poales</taxon>
        <taxon>Cyperaceae</taxon>
        <taxon>Cyperoideae</taxon>
        <taxon>Rhynchosporeae</taxon>
        <taxon>Rhynchospora</taxon>
    </lineage>
</organism>
<feature type="transmembrane region" description="Helical" evidence="10">
    <location>
        <begin position="475"/>
        <end position="496"/>
    </location>
</feature>
<dbReference type="EMBL" id="JAMRDG010000001">
    <property type="protein sequence ID" value="KAJ3706994.1"/>
    <property type="molecule type" value="Genomic_DNA"/>
</dbReference>
<comment type="pathway">
    <text evidence="2 10">Protein modification; protein glycosylation.</text>
</comment>
<sequence>MAQSPPATKSPDSPPRRTSFNLSIWIFSIATFIKLLLIPSYRSTDFEVHRHWLALTSSLPLRQWYLDTSSIWTLDYPPLFAHFSYLLSLPASLFDPAITSLSSTGSHTPPTVLYLRLTAAFSDLSLFFASYRMISTSRRSLFTLALILWSPSLLIVDHVHFQYNGFLLGIFLLSLGFLEEGRDLAGGFVFAVLLCSKHLFLVAAPFYFVYLLRHYCKGGFFRGFSRLVIMGMAVAAVFAASFGPFIYYGQIKQVFSRLFPFGRGLCHAYWAPNIWVFYILLDKALASAFTKLGFNVETPMASFTGGLVGESSPFSVLPQVTPIVTFILVLLSMLPCLVKAFKNPQPRHVVRWVAYMCTCGFMFGWHVHEKASLHFTIPLAAVAMNSLDDAKHFFILSIVSCYSLFPLLYEPQEYLIRLLLLLTYSFLMWVGFSSHFAPAKKKSLVGWVSSIYLVGLASVELYGQFVHPYLFEKKLPFLPLMLVSFSCAIGMLYSWIWQLVYILRHT</sequence>
<dbReference type="GO" id="GO:0005789">
    <property type="term" value="C:endoplasmic reticulum membrane"/>
    <property type="evidence" value="ECO:0007669"/>
    <property type="project" value="UniProtKB-SubCell"/>
</dbReference>
<keyword evidence="4 10" id="KW-0328">Glycosyltransferase</keyword>
<feature type="transmembrane region" description="Helical" evidence="10">
    <location>
        <begin position="316"/>
        <end position="337"/>
    </location>
</feature>
<accession>A0AAD5ZZY6</accession>
<dbReference type="GO" id="GO:0042283">
    <property type="term" value="F:dolichyl pyrophosphate Glc1Man9GlcNAc2 alpha-1,3-glucosyltransferase activity"/>
    <property type="evidence" value="ECO:0007669"/>
    <property type="project" value="TreeGrafter"/>
</dbReference>
<feature type="transmembrane region" description="Helical" evidence="10">
    <location>
        <begin position="224"/>
        <end position="248"/>
    </location>
</feature>
<keyword evidence="12" id="KW-1185">Reference proteome</keyword>
<evidence type="ECO:0000256" key="10">
    <source>
        <dbReference type="RuleBase" id="RU363110"/>
    </source>
</evidence>
<protein>
    <recommendedName>
        <fullName evidence="10">Alpha-1,3-glucosyltransferase</fullName>
        <ecNumber evidence="10">2.4.1.-</ecNumber>
    </recommendedName>
</protein>
<feature type="transmembrane region" description="Helical" evidence="10">
    <location>
        <begin position="414"/>
        <end position="432"/>
    </location>
</feature>
<feature type="transmembrane region" description="Helical" evidence="10">
    <location>
        <begin position="140"/>
        <end position="156"/>
    </location>
</feature>
<comment type="similarity">
    <text evidence="3 10">Belongs to the ALG6/ALG8 glucosyltransferase family.</text>
</comment>
<proteinExistence type="inferred from homology"/>
<gene>
    <name evidence="11" type="ORF">LUZ61_010699</name>
</gene>
<dbReference type="PANTHER" id="PTHR12413:SF2">
    <property type="entry name" value="DOLICHYL PYROPHOSPHATE GLC1MAN9GLCNAC2 ALPHA-1,3-GLUCOSYLTRANSFERASE-RELATED"/>
    <property type="match status" value="1"/>
</dbReference>
<evidence type="ECO:0000256" key="9">
    <source>
        <dbReference type="ARBA" id="ARBA00023136"/>
    </source>
</evidence>
<dbReference type="EC" id="2.4.1.-" evidence="10"/>
<evidence type="ECO:0000256" key="2">
    <source>
        <dbReference type="ARBA" id="ARBA00004922"/>
    </source>
</evidence>
<keyword evidence="6 10" id="KW-0812">Transmembrane</keyword>
<evidence type="ECO:0000256" key="3">
    <source>
        <dbReference type="ARBA" id="ARBA00008715"/>
    </source>
</evidence>
<evidence type="ECO:0000256" key="8">
    <source>
        <dbReference type="ARBA" id="ARBA00022989"/>
    </source>
</evidence>
<evidence type="ECO:0000256" key="4">
    <source>
        <dbReference type="ARBA" id="ARBA00022676"/>
    </source>
</evidence>
<feature type="transmembrane region" description="Helical" evidence="10">
    <location>
        <begin position="20"/>
        <end position="41"/>
    </location>
</feature>
<dbReference type="PANTHER" id="PTHR12413">
    <property type="entry name" value="DOLICHYL GLYCOSYLTRANSFERASE"/>
    <property type="match status" value="1"/>
</dbReference>
<evidence type="ECO:0000256" key="5">
    <source>
        <dbReference type="ARBA" id="ARBA00022679"/>
    </source>
</evidence>
<reference evidence="11 12" key="1">
    <citation type="journal article" date="2022" name="Cell">
        <title>Repeat-based holocentromeres influence genome architecture and karyotype evolution.</title>
        <authorList>
            <person name="Hofstatter P.G."/>
            <person name="Thangavel G."/>
            <person name="Lux T."/>
            <person name="Neumann P."/>
            <person name="Vondrak T."/>
            <person name="Novak P."/>
            <person name="Zhang M."/>
            <person name="Costa L."/>
            <person name="Castellani M."/>
            <person name="Scott A."/>
            <person name="Toegelov H."/>
            <person name="Fuchs J."/>
            <person name="Mata-Sucre Y."/>
            <person name="Dias Y."/>
            <person name="Vanzela A.L.L."/>
            <person name="Huettel B."/>
            <person name="Almeida C.C.S."/>
            <person name="Simkova H."/>
            <person name="Souza G."/>
            <person name="Pedrosa-Harand A."/>
            <person name="Macas J."/>
            <person name="Mayer K.F.X."/>
            <person name="Houben A."/>
            <person name="Marques A."/>
        </authorList>
    </citation>
    <scope>NUCLEOTIDE SEQUENCE [LARGE SCALE GENOMIC DNA]</scope>
    <source>
        <strain evidence="11">RhyTen1mFocal</strain>
    </source>
</reference>
<keyword evidence="5 10" id="KW-0808">Transferase</keyword>
<feature type="transmembrane region" description="Helical" evidence="10">
    <location>
        <begin position="161"/>
        <end position="178"/>
    </location>
</feature>
<feature type="transmembrane region" description="Helical" evidence="10">
    <location>
        <begin position="444"/>
        <end position="463"/>
    </location>
</feature>
<comment type="subcellular location">
    <subcellularLocation>
        <location evidence="1 10">Endoplasmic reticulum membrane</location>
        <topology evidence="1 10">Multi-pass membrane protein</topology>
    </subcellularLocation>
</comment>
<keyword evidence="8 10" id="KW-1133">Transmembrane helix</keyword>
<name>A0AAD5ZZY6_9POAL</name>
<evidence type="ECO:0000256" key="1">
    <source>
        <dbReference type="ARBA" id="ARBA00004477"/>
    </source>
</evidence>
<keyword evidence="9 10" id="KW-0472">Membrane</keyword>
<dbReference type="Pfam" id="PF03155">
    <property type="entry name" value="Alg6_Alg8"/>
    <property type="match status" value="1"/>
</dbReference>
<dbReference type="GO" id="GO:0006487">
    <property type="term" value="P:protein N-linked glycosylation"/>
    <property type="evidence" value="ECO:0007669"/>
    <property type="project" value="TreeGrafter"/>
</dbReference>
<evidence type="ECO:0000313" key="12">
    <source>
        <dbReference type="Proteomes" id="UP001210211"/>
    </source>
</evidence>
<feature type="transmembrane region" description="Helical" evidence="10">
    <location>
        <begin position="184"/>
        <end position="212"/>
    </location>
</feature>
<feature type="transmembrane region" description="Helical" evidence="10">
    <location>
        <begin position="349"/>
        <end position="368"/>
    </location>
</feature>
<evidence type="ECO:0000256" key="6">
    <source>
        <dbReference type="ARBA" id="ARBA00022692"/>
    </source>
</evidence>
<evidence type="ECO:0000313" key="11">
    <source>
        <dbReference type="EMBL" id="KAJ3706994.1"/>
    </source>
</evidence>
<keyword evidence="7 10" id="KW-0256">Endoplasmic reticulum</keyword>
<comment type="caution">
    <text evidence="11">The sequence shown here is derived from an EMBL/GenBank/DDBJ whole genome shotgun (WGS) entry which is preliminary data.</text>
</comment>
<dbReference type="InterPro" id="IPR004856">
    <property type="entry name" value="Glyco_trans_ALG6/ALG8"/>
</dbReference>
<evidence type="ECO:0000256" key="7">
    <source>
        <dbReference type="ARBA" id="ARBA00022824"/>
    </source>
</evidence>
<dbReference type="AlphaFoldDB" id="A0AAD5ZZY6"/>